<feature type="transmembrane region" description="Helical" evidence="6">
    <location>
        <begin position="302"/>
        <end position="321"/>
    </location>
</feature>
<dbReference type="PROSITE" id="PS50850">
    <property type="entry name" value="MFS"/>
    <property type="match status" value="1"/>
</dbReference>
<dbReference type="Proteomes" id="UP000031488">
    <property type="component" value="Unassembled WGS sequence"/>
</dbReference>
<gene>
    <name evidence="8" type="ORF">AE0388_1204</name>
</gene>
<feature type="transmembrane region" description="Helical" evidence="6">
    <location>
        <begin position="213"/>
        <end position="234"/>
    </location>
</feature>
<dbReference type="GO" id="GO:0005886">
    <property type="term" value="C:plasma membrane"/>
    <property type="evidence" value="ECO:0007669"/>
    <property type="project" value="UniProtKB-SubCell"/>
</dbReference>
<dbReference type="InterPro" id="IPR011701">
    <property type="entry name" value="MFS"/>
</dbReference>
<accession>A0A0B9A3N1</accession>
<keyword evidence="9" id="KW-1185">Reference proteome</keyword>
<feature type="transmembrane region" description="Helical" evidence="6">
    <location>
        <begin position="342"/>
        <end position="363"/>
    </location>
</feature>
<name>A0A0B9A3N1_BRELN</name>
<evidence type="ECO:0000256" key="2">
    <source>
        <dbReference type="ARBA" id="ARBA00022475"/>
    </source>
</evidence>
<organism evidence="8 9">
    <name type="scientific">Brevibacterium linens</name>
    <dbReference type="NCBI Taxonomy" id="1703"/>
    <lineage>
        <taxon>Bacteria</taxon>
        <taxon>Bacillati</taxon>
        <taxon>Actinomycetota</taxon>
        <taxon>Actinomycetes</taxon>
        <taxon>Micrococcales</taxon>
        <taxon>Brevibacteriaceae</taxon>
        <taxon>Brevibacterium</taxon>
    </lineage>
</organism>
<feature type="transmembrane region" description="Helical" evidence="6">
    <location>
        <begin position="12"/>
        <end position="40"/>
    </location>
</feature>
<feature type="transmembrane region" description="Helical" evidence="6">
    <location>
        <begin position="144"/>
        <end position="164"/>
    </location>
</feature>
<dbReference type="Gene3D" id="1.20.1250.20">
    <property type="entry name" value="MFS general substrate transporter like domains"/>
    <property type="match status" value="2"/>
</dbReference>
<evidence type="ECO:0000313" key="9">
    <source>
        <dbReference type="Proteomes" id="UP000031488"/>
    </source>
</evidence>
<dbReference type="SUPFAM" id="SSF103473">
    <property type="entry name" value="MFS general substrate transporter"/>
    <property type="match status" value="1"/>
</dbReference>
<dbReference type="RefSeq" id="WP_039208005.1">
    <property type="nucleotide sequence ID" value="NZ_JTJZ01000016.1"/>
</dbReference>
<feature type="transmembrane region" description="Helical" evidence="6">
    <location>
        <begin position="79"/>
        <end position="104"/>
    </location>
</feature>
<feature type="transmembrane region" description="Helical" evidence="6">
    <location>
        <begin position="369"/>
        <end position="389"/>
    </location>
</feature>
<evidence type="ECO:0000313" key="8">
    <source>
        <dbReference type="EMBL" id="KHS53261.1"/>
    </source>
</evidence>
<evidence type="ECO:0000256" key="5">
    <source>
        <dbReference type="ARBA" id="ARBA00023136"/>
    </source>
</evidence>
<keyword evidence="3 6" id="KW-0812">Transmembrane</keyword>
<dbReference type="AlphaFoldDB" id="A0A0B9A3N1"/>
<feature type="transmembrane region" description="Helical" evidence="6">
    <location>
        <begin position="52"/>
        <end position="72"/>
    </location>
</feature>
<proteinExistence type="predicted"/>
<evidence type="ECO:0000259" key="7">
    <source>
        <dbReference type="PROSITE" id="PS50850"/>
    </source>
</evidence>
<dbReference type="InterPro" id="IPR050189">
    <property type="entry name" value="MFS_Efflux_Transporters"/>
</dbReference>
<dbReference type="EMBL" id="JTJZ01000016">
    <property type="protein sequence ID" value="KHS53261.1"/>
    <property type="molecule type" value="Genomic_DNA"/>
</dbReference>
<sequence length="405" mass="41317">MSEAPVSRGVYKFAVFALAIGAFAIGVTEFATMGLLPMIAEELGITVPQAGHAVSFYAIGVVVGAPLITTIAAHMDRKLLLLCMMGLFALGNLASMLAPTAGLFNIARFVSGLPHGAYLGIGAVVAASLVPVNRRGRAMSRVMLGLTIANIFGVPFAAALGNMLGWRSAYALVAALGVLTVIMVAIAVPRVSVGAGEVPSARGEIKALGRVQIILTLVAGSVGFGGMFAVYAYITPTMTDVAGVPEVAIPWVLAVYGLGMTAGSLIAGPLVDKSIERSATGGMILSALVLAAFGAFTHIAAIAIIALFLIGISGSMITTALQMRLFRESHDAPSLSAAMNHAAFNLANALGAWLGGIVITAGLGYRAPAWVGVGLCLAGLIVISIAIFLRRGGSPDPSTRTSVET</sequence>
<evidence type="ECO:0000256" key="6">
    <source>
        <dbReference type="SAM" id="Phobius"/>
    </source>
</evidence>
<evidence type="ECO:0000256" key="1">
    <source>
        <dbReference type="ARBA" id="ARBA00004651"/>
    </source>
</evidence>
<dbReference type="Pfam" id="PF07690">
    <property type="entry name" value="MFS_1"/>
    <property type="match status" value="1"/>
</dbReference>
<keyword evidence="5 6" id="KW-0472">Membrane</keyword>
<keyword evidence="4 6" id="KW-1133">Transmembrane helix</keyword>
<dbReference type="PANTHER" id="PTHR43124:SF3">
    <property type="entry name" value="CHLORAMPHENICOL EFFLUX PUMP RV0191"/>
    <property type="match status" value="1"/>
</dbReference>
<evidence type="ECO:0000256" key="4">
    <source>
        <dbReference type="ARBA" id="ARBA00022989"/>
    </source>
</evidence>
<dbReference type="STRING" id="1703.BLSMQ_0772"/>
<keyword evidence="2" id="KW-1003">Cell membrane</keyword>
<dbReference type="InterPro" id="IPR020846">
    <property type="entry name" value="MFS_dom"/>
</dbReference>
<feature type="transmembrane region" description="Helical" evidence="6">
    <location>
        <begin position="170"/>
        <end position="192"/>
    </location>
</feature>
<feature type="domain" description="Major facilitator superfamily (MFS) profile" evidence="7">
    <location>
        <begin position="14"/>
        <end position="391"/>
    </location>
</feature>
<feature type="transmembrane region" description="Helical" evidence="6">
    <location>
        <begin position="278"/>
        <end position="296"/>
    </location>
</feature>
<dbReference type="GO" id="GO:0022857">
    <property type="term" value="F:transmembrane transporter activity"/>
    <property type="evidence" value="ECO:0007669"/>
    <property type="project" value="InterPro"/>
</dbReference>
<dbReference type="CDD" id="cd17324">
    <property type="entry name" value="MFS_NepI_like"/>
    <property type="match status" value="1"/>
</dbReference>
<dbReference type="OrthoDB" id="9814237at2"/>
<dbReference type="PATRIC" id="fig|1703.6.peg.1092"/>
<dbReference type="InterPro" id="IPR036259">
    <property type="entry name" value="MFS_trans_sf"/>
</dbReference>
<dbReference type="PANTHER" id="PTHR43124">
    <property type="entry name" value="PURINE EFFLUX PUMP PBUE"/>
    <property type="match status" value="1"/>
</dbReference>
<evidence type="ECO:0000256" key="3">
    <source>
        <dbReference type="ARBA" id="ARBA00022692"/>
    </source>
</evidence>
<feature type="transmembrane region" description="Helical" evidence="6">
    <location>
        <begin position="116"/>
        <end position="132"/>
    </location>
</feature>
<comment type="caution">
    <text evidence="8">The sequence shown here is derived from an EMBL/GenBank/DDBJ whole genome shotgun (WGS) entry which is preliminary data.</text>
</comment>
<protein>
    <submittedName>
        <fullName evidence="8">Major facilitator superfamily MFS_1</fullName>
    </submittedName>
</protein>
<comment type="subcellular location">
    <subcellularLocation>
        <location evidence="1">Cell membrane</location>
        <topology evidence="1">Multi-pass membrane protein</topology>
    </subcellularLocation>
</comment>
<reference evidence="8 9" key="1">
    <citation type="submission" date="2014-11" db="EMBL/GenBank/DDBJ databases">
        <title>Draft Genome Sequence of Brevibacterium linens AE038-8.</title>
        <authorList>
            <person name="Maizel D."/>
            <person name="Utturkar S.M."/>
            <person name="Brown S.D."/>
            <person name="Ferrero M."/>
            <person name="Rosen B.P."/>
        </authorList>
    </citation>
    <scope>NUCLEOTIDE SEQUENCE [LARGE SCALE GENOMIC DNA]</scope>
    <source>
        <strain evidence="8 9">AE038-8</strain>
    </source>
</reference>
<feature type="transmembrane region" description="Helical" evidence="6">
    <location>
        <begin position="249"/>
        <end position="271"/>
    </location>
</feature>